<feature type="active site" description="Proton donor/acceptor" evidence="2">
    <location>
        <position position="83"/>
    </location>
</feature>
<gene>
    <name evidence="4" type="ORF">I8U20_00345</name>
</gene>
<dbReference type="EMBL" id="JAECVW010000001">
    <property type="protein sequence ID" value="MBH8593775.1"/>
    <property type="molecule type" value="Genomic_DNA"/>
</dbReference>
<evidence type="ECO:0000256" key="2">
    <source>
        <dbReference type="PIRSR" id="PIRSR613078-1"/>
    </source>
</evidence>
<accession>A0A8I1DDJ7</accession>
<dbReference type="PIRSF" id="PIRSF000709">
    <property type="entry name" value="6PFK_2-Ptase"/>
    <property type="match status" value="1"/>
</dbReference>
<sequence>MMRLIWIRHGETRGNQMKRYIGHQDEPLAETGKEQAFRLAEALSREKIDFVVTSDLKRAVQTARPFLEKHPEIPVAVTPALRECSFGIWEGKTYQEAEELAKEAWWNWIRDPGRFAPPKGESLMDLHHRIERFLRELEQNRPGETVAVFTHGGPIRCFFAYHVYQSLDDFWKPSIGHGEGWIAEKKEAGWIISRTLFQKGDF</sequence>
<dbReference type="PANTHER" id="PTHR46517">
    <property type="entry name" value="FRUCTOSE-2,6-BISPHOSPHATASE TIGAR"/>
    <property type="match status" value="1"/>
</dbReference>
<evidence type="ECO:0000256" key="3">
    <source>
        <dbReference type="PIRSR" id="PIRSR613078-2"/>
    </source>
</evidence>
<dbReference type="AlphaFoldDB" id="A0A8I1DDJ7"/>
<dbReference type="InterPro" id="IPR051695">
    <property type="entry name" value="Phosphoglycerate_Mutase"/>
</dbReference>
<evidence type="ECO:0000313" key="5">
    <source>
        <dbReference type="Proteomes" id="UP000633619"/>
    </source>
</evidence>
<dbReference type="CDD" id="cd07067">
    <property type="entry name" value="HP_PGM_like"/>
    <property type="match status" value="1"/>
</dbReference>
<keyword evidence="5" id="KW-1185">Reference proteome</keyword>
<dbReference type="GO" id="GO:0045820">
    <property type="term" value="P:negative regulation of glycolytic process"/>
    <property type="evidence" value="ECO:0007669"/>
    <property type="project" value="TreeGrafter"/>
</dbReference>
<name>A0A8I1DDJ7_THEIN</name>
<dbReference type="SUPFAM" id="SSF53254">
    <property type="entry name" value="Phosphoglycerate mutase-like"/>
    <property type="match status" value="1"/>
</dbReference>
<organism evidence="4 5">
    <name type="scientific">Thermoactinomyces intermedius</name>
    <dbReference type="NCBI Taxonomy" id="2024"/>
    <lineage>
        <taxon>Bacteria</taxon>
        <taxon>Bacillati</taxon>
        <taxon>Bacillota</taxon>
        <taxon>Bacilli</taxon>
        <taxon>Bacillales</taxon>
        <taxon>Thermoactinomycetaceae</taxon>
        <taxon>Thermoactinomyces</taxon>
    </lineage>
</organism>
<dbReference type="GO" id="GO:0043456">
    <property type="term" value="P:regulation of pentose-phosphate shunt"/>
    <property type="evidence" value="ECO:0007669"/>
    <property type="project" value="TreeGrafter"/>
</dbReference>
<proteinExistence type="predicted"/>
<dbReference type="GO" id="GO:0005829">
    <property type="term" value="C:cytosol"/>
    <property type="evidence" value="ECO:0007669"/>
    <property type="project" value="TreeGrafter"/>
</dbReference>
<dbReference type="Gene3D" id="3.40.50.1240">
    <property type="entry name" value="Phosphoglycerate mutase-like"/>
    <property type="match status" value="1"/>
</dbReference>
<feature type="active site" description="Tele-phosphohistidine intermediate" evidence="2">
    <location>
        <position position="9"/>
    </location>
</feature>
<dbReference type="SMART" id="SM00855">
    <property type="entry name" value="PGAM"/>
    <property type="match status" value="1"/>
</dbReference>
<reference evidence="4 5" key="1">
    <citation type="submission" date="2020-12" db="EMBL/GenBank/DDBJ databases">
        <title>WGS of Thermoactinomyces spp.</title>
        <authorList>
            <person name="Cheng K."/>
        </authorList>
    </citation>
    <scope>NUCLEOTIDE SEQUENCE [LARGE SCALE GENOMIC DNA]</scope>
    <source>
        <strain evidence="5">CICC 10671\DSM 43846</strain>
    </source>
</reference>
<keyword evidence="1" id="KW-0378">Hydrolase</keyword>
<protein>
    <submittedName>
        <fullName evidence="4">Histidine phosphatase family protein</fullName>
    </submittedName>
</protein>
<dbReference type="RefSeq" id="WP_181731149.1">
    <property type="nucleotide sequence ID" value="NZ_JACEIR010000001.1"/>
</dbReference>
<dbReference type="PANTHER" id="PTHR46517:SF1">
    <property type="entry name" value="FRUCTOSE-2,6-BISPHOSPHATASE TIGAR"/>
    <property type="match status" value="1"/>
</dbReference>
<evidence type="ECO:0000256" key="1">
    <source>
        <dbReference type="ARBA" id="ARBA00022801"/>
    </source>
</evidence>
<comment type="caution">
    <text evidence="4">The sequence shown here is derived from an EMBL/GenBank/DDBJ whole genome shotgun (WGS) entry which is preliminary data.</text>
</comment>
<dbReference type="InterPro" id="IPR013078">
    <property type="entry name" value="His_Pase_superF_clade-1"/>
</dbReference>
<feature type="binding site" evidence="3">
    <location>
        <begin position="8"/>
        <end position="15"/>
    </location>
    <ligand>
        <name>substrate</name>
    </ligand>
</feature>
<dbReference type="InterPro" id="IPR029033">
    <property type="entry name" value="His_PPase_superfam"/>
</dbReference>
<feature type="binding site" evidence="3">
    <location>
        <position position="58"/>
    </location>
    <ligand>
        <name>substrate</name>
    </ligand>
</feature>
<dbReference type="GO" id="GO:0004331">
    <property type="term" value="F:fructose-2,6-bisphosphate 2-phosphatase activity"/>
    <property type="evidence" value="ECO:0007669"/>
    <property type="project" value="TreeGrafter"/>
</dbReference>
<dbReference type="Proteomes" id="UP000633619">
    <property type="component" value="Unassembled WGS sequence"/>
</dbReference>
<evidence type="ECO:0000313" key="4">
    <source>
        <dbReference type="EMBL" id="MBH8593775.1"/>
    </source>
</evidence>
<dbReference type="Pfam" id="PF00300">
    <property type="entry name" value="His_Phos_1"/>
    <property type="match status" value="1"/>
</dbReference>